<gene>
    <name evidence="2" type="ORF">KW502_12850</name>
</gene>
<evidence type="ECO:0000313" key="3">
    <source>
        <dbReference type="Proteomes" id="UP000719267"/>
    </source>
</evidence>
<dbReference type="Proteomes" id="UP000719267">
    <property type="component" value="Unassembled WGS sequence"/>
</dbReference>
<accession>A0ABS6W4A2</accession>
<name>A0ABS6W4A2_9FLAO</name>
<dbReference type="EMBL" id="JAHWDF010000015">
    <property type="protein sequence ID" value="MBW2962680.1"/>
    <property type="molecule type" value="Genomic_DNA"/>
</dbReference>
<dbReference type="RefSeq" id="WP_219040959.1">
    <property type="nucleotide sequence ID" value="NZ_JAHWDF010000015.1"/>
</dbReference>
<sequence>MDEYLGAIKYFAFNFAPEGWKLCDGELLSISRYTALYALLGTTYGGDGQNTFGLPDLRGRTIVHPGYGPGLEPITWGEKDGVQKVTLTNVTMPYHAHLIVSGNGDQMVSVETETKIHVGTGSVINETDYGSYPFAAGGFTPNIYAEAAPSTDRVGSIYSQSIANGTTREVGGNIPVDIKQPFLGVYMCMCVEGIFPPRN</sequence>
<dbReference type="Pfam" id="PF07484">
    <property type="entry name" value="Collar"/>
    <property type="match status" value="1"/>
</dbReference>
<comment type="caution">
    <text evidence="2">The sequence shown here is derived from an EMBL/GenBank/DDBJ whole genome shotgun (WGS) entry which is preliminary data.</text>
</comment>
<protein>
    <submittedName>
        <fullName evidence="2">Tail fiber protein</fullName>
    </submittedName>
</protein>
<dbReference type="InterPro" id="IPR011083">
    <property type="entry name" value="Phage_tail_collar_dom"/>
</dbReference>
<reference evidence="2 3" key="1">
    <citation type="submission" date="2021-07" db="EMBL/GenBank/DDBJ databases">
        <title>Mesonia aestuariivivens sp. nov., isolated from a tidal flat.</title>
        <authorList>
            <person name="Kim Y.-O."/>
            <person name="Yoon J.-H."/>
        </authorList>
    </citation>
    <scope>NUCLEOTIDE SEQUENCE [LARGE SCALE GENOMIC DNA]</scope>
    <source>
        <strain evidence="2 3">JHPTF-M18</strain>
    </source>
</reference>
<proteinExistence type="predicted"/>
<feature type="domain" description="Phage tail collar" evidence="1">
    <location>
        <begin position="6"/>
        <end position="62"/>
    </location>
</feature>
<keyword evidence="3" id="KW-1185">Reference proteome</keyword>
<organism evidence="2 3">
    <name type="scientific">Mesonia aestuariivivens</name>
    <dbReference type="NCBI Taxonomy" id="2796128"/>
    <lineage>
        <taxon>Bacteria</taxon>
        <taxon>Pseudomonadati</taxon>
        <taxon>Bacteroidota</taxon>
        <taxon>Flavobacteriia</taxon>
        <taxon>Flavobacteriales</taxon>
        <taxon>Flavobacteriaceae</taxon>
        <taxon>Mesonia</taxon>
    </lineage>
</organism>
<evidence type="ECO:0000259" key="1">
    <source>
        <dbReference type="Pfam" id="PF07484"/>
    </source>
</evidence>
<evidence type="ECO:0000313" key="2">
    <source>
        <dbReference type="EMBL" id="MBW2962680.1"/>
    </source>
</evidence>